<dbReference type="Pfam" id="PF05157">
    <property type="entry name" value="MshEN"/>
    <property type="match status" value="1"/>
</dbReference>
<dbReference type="Pfam" id="PF00437">
    <property type="entry name" value="T2SSE"/>
    <property type="match status" value="1"/>
</dbReference>
<protein>
    <recommendedName>
        <fullName evidence="4">Bacterial type II secretion system protein E domain-containing protein</fullName>
    </recommendedName>
</protein>
<evidence type="ECO:0000256" key="1">
    <source>
        <dbReference type="ARBA" id="ARBA00006611"/>
    </source>
</evidence>
<dbReference type="SUPFAM" id="SSF52540">
    <property type="entry name" value="P-loop containing nucleoside triphosphate hydrolases"/>
    <property type="match status" value="1"/>
</dbReference>
<dbReference type="CDD" id="cd01129">
    <property type="entry name" value="PulE-GspE-like"/>
    <property type="match status" value="1"/>
</dbReference>
<dbReference type="EMBL" id="MFLE01000009">
    <property type="protein sequence ID" value="OGG62207.1"/>
    <property type="molecule type" value="Genomic_DNA"/>
</dbReference>
<dbReference type="STRING" id="1798491.A3C87_01290"/>
<feature type="domain" description="Bacterial type II secretion system protein E" evidence="4">
    <location>
        <begin position="363"/>
        <end position="377"/>
    </location>
</feature>
<dbReference type="PROSITE" id="PS00662">
    <property type="entry name" value="T2SP_E"/>
    <property type="match status" value="1"/>
</dbReference>
<dbReference type="GO" id="GO:0005886">
    <property type="term" value="C:plasma membrane"/>
    <property type="evidence" value="ECO:0007669"/>
    <property type="project" value="TreeGrafter"/>
</dbReference>
<evidence type="ECO:0000256" key="2">
    <source>
        <dbReference type="ARBA" id="ARBA00022741"/>
    </source>
</evidence>
<dbReference type="Proteomes" id="UP000176511">
    <property type="component" value="Unassembled WGS sequence"/>
</dbReference>
<dbReference type="InterPro" id="IPR001482">
    <property type="entry name" value="T2SS/T4SS_dom"/>
</dbReference>
<dbReference type="Gene3D" id="3.40.50.300">
    <property type="entry name" value="P-loop containing nucleotide triphosphate hydrolases"/>
    <property type="match status" value="1"/>
</dbReference>
<keyword evidence="3" id="KW-0067">ATP-binding</keyword>
<dbReference type="PANTHER" id="PTHR30258">
    <property type="entry name" value="TYPE II SECRETION SYSTEM PROTEIN GSPE-RELATED"/>
    <property type="match status" value="1"/>
</dbReference>
<dbReference type="PANTHER" id="PTHR30258:SF1">
    <property type="entry name" value="PROTEIN TRANSPORT PROTEIN HOFB HOMOLOG"/>
    <property type="match status" value="1"/>
</dbReference>
<evidence type="ECO:0000256" key="3">
    <source>
        <dbReference type="ARBA" id="ARBA00022840"/>
    </source>
</evidence>
<comment type="caution">
    <text evidence="5">The sequence shown here is derived from an EMBL/GenBank/DDBJ whole genome shotgun (WGS) entry which is preliminary data.</text>
</comment>
<evidence type="ECO:0000313" key="5">
    <source>
        <dbReference type="EMBL" id="OGG62207.1"/>
    </source>
</evidence>
<dbReference type="InterPro" id="IPR007831">
    <property type="entry name" value="T2SS_GspE_N"/>
</dbReference>
<dbReference type="GO" id="GO:0005524">
    <property type="term" value="F:ATP binding"/>
    <property type="evidence" value="ECO:0007669"/>
    <property type="project" value="UniProtKB-KW"/>
</dbReference>
<dbReference type="InterPro" id="IPR037257">
    <property type="entry name" value="T2SS_E_N_sf"/>
</dbReference>
<organism evidence="5 6">
    <name type="scientific">Candidatus Kaiserbacteria bacterium RIFCSPHIGHO2_02_FULL_49_34</name>
    <dbReference type="NCBI Taxonomy" id="1798491"/>
    <lineage>
        <taxon>Bacteria</taxon>
        <taxon>Candidatus Kaiseribacteriota</taxon>
    </lineage>
</organism>
<sequence length="549" mass="60260">MIQFDDERVAGKLASLRHDEVEERVRMLAAQIGTNYINLVGISINPEALSQIPEAQAKELEMVAFLLHGTTLSIAMKNPKNPRAQEVVTTLKKKGYVVKEYMVSEASLQHVYLRYADLRSATASSKHSLDIDAELVASLSERIRSHLDVDTMMQEAFAMESSEKISRIVSIMFAGANALRSSDIHIEPEEDTTRMRYRIDGVLWEVTNLPPTIYHGVMQRIKLLAGAKLNVHNEAQDGRMSFVLGAATIDVRVSIIPGGHGESVVMRLLNSESAQLSLEDLGFSEILRNVIEEELARPNGAIITTGPTGSGKTTALYAFLIAVHKPGVKIITIEDPIEYRLPGIVQTQTGAHYTFASGLRAILRQDPDIIMVGEMRDLEVSETVVHAALTGHLVFSTLHTNSAIGAIPRLIDMGIEPTILGSSFNLMLGQRLARRLCPHCKKARTATPDEQKIMMRVLGTAPASTQIYDAVGCDKCGMSGYKGRIGIYEAVRMTHDLAPHIKKGISEEEISERIKPQGIPSMQQDGVMKVLAGVTSLDELERVVDLHGT</sequence>
<evidence type="ECO:0000313" key="6">
    <source>
        <dbReference type="Proteomes" id="UP000176511"/>
    </source>
</evidence>
<proteinExistence type="inferred from homology"/>
<accession>A0A1F6DLJ4</accession>
<dbReference type="AlphaFoldDB" id="A0A1F6DLJ4"/>
<keyword evidence="2" id="KW-0547">Nucleotide-binding</keyword>
<gene>
    <name evidence="5" type="ORF">A3C87_01290</name>
</gene>
<dbReference type="InterPro" id="IPR027417">
    <property type="entry name" value="P-loop_NTPase"/>
</dbReference>
<dbReference type="SUPFAM" id="SSF160246">
    <property type="entry name" value="EspE N-terminal domain-like"/>
    <property type="match status" value="1"/>
</dbReference>
<dbReference type="Gene3D" id="3.30.450.90">
    <property type="match status" value="1"/>
</dbReference>
<name>A0A1F6DLJ4_9BACT</name>
<evidence type="ECO:0000259" key="4">
    <source>
        <dbReference type="PROSITE" id="PS00662"/>
    </source>
</evidence>
<reference evidence="5 6" key="1">
    <citation type="journal article" date="2016" name="Nat. Commun.">
        <title>Thousands of microbial genomes shed light on interconnected biogeochemical processes in an aquifer system.</title>
        <authorList>
            <person name="Anantharaman K."/>
            <person name="Brown C.T."/>
            <person name="Hug L.A."/>
            <person name="Sharon I."/>
            <person name="Castelle C.J."/>
            <person name="Probst A.J."/>
            <person name="Thomas B.C."/>
            <person name="Singh A."/>
            <person name="Wilkins M.J."/>
            <person name="Karaoz U."/>
            <person name="Brodie E.L."/>
            <person name="Williams K.H."/>
            <person name="Hubbard S.S."/>
            <person name="Banfield J.F."/>
        </authorList>
    </citation>
    <scope>NUCLEOTIDE SEQUENCE [LARGE SCALE GENOMIC DNA]</scope>
</reference>
<comment type="similarity">
    <text evidence="1">Belongs to the GSP E family.</text>
</comment>
<dbReference type="GO" id="GO:0016887">
    <property type="term" value="F:ATP hydrolysis activity"/>
    <property type="evidence" value="ECO:0007669"/>
    <property type="project" value="TreeGrafter"/>
</dbReference>